<dbReference type="EMBL" id="FNTV01000002">
    <property type="protein sequence ID" value="SEF12287.1"/>
    <property type="molecule type" value="Genomic_DNA"/>
</dbReference>
<sequence length="49" mass="5311">MIIIATVETLDGNTFATTEVEAKDYAAGFAQLRSNAPEGQSIINVRVQR</sequence>
<reference evidence="1 2" key="1">
    <citation type="submission" date="2016-10" db="EMBL/GenBank/DDBJ databases">
        <authorList>
            <person name="de Groot N.N."/>
        </authorList>
    </citation>
    <scope>NUCLEOTIDE SEQUENCE [LARGE SCALE GENOMIC DNA]</scope>
    <source>
        <strain evidence="1 2">DSM 22274</strain>
    </source>
</reference>
<dbReference type="RefSeq" id="WP_170835542.1">
    <property type="nucleotide sequence ID" value="NZ_FNTV01000002.1"/>
</dbReference>
<evidence type="ECO:0000313" key="2">
    <source>
        <dbReference type="Proteomes" id="UP000182725"/>
    </source>
</evidence>
<gene>
    <name evidence="1" type="ORF">SAMN04489740_4216</name>
</gene>
<dbReference type="AlphaFoldDB" id="A0A1H5PGY0"/>
<evidence type="ECO:0000313" key="1">
    <source>
        <dbReference type="EMBL" id="SEF12287.1"/>
    </source>
</evidence>
<dbReference type="Proteomes" id="UP000182725">
    <property type="component" value="Unassembled WGS sequence"/>
</dbReference>
<protein>
    <submittedName>
        <fullName evidence="1">Uncharacterized protein</fullName>
    </submittedName>
</protein>
<accession>A0A1H5PGY0</accession>
<organism evidence="1 2">
    <name type="scientific">Arthrobacter alpinus</name>
    <dbReference type="NCBI Taxonomy" id="656366"/>
    <lineage>
        <taxon>Bacteria</taxon>
        <taxon>Bacillati</taxon>
        <taxon>Actinomycetota</taxon>
        <taxon>Actinomycetes</taxon>
        <taxon>Micrococcales</taxon>
        <taxon>Micrococcaceae</taxon>
        <taxon>Arthrobacter</taxon>
    </lineage>
</organism>
<proteinExistence type="predicted"/>
<name>A0A1H5PGY0_9MICC</name>